<accession>A0A6G1DZN5</accession>
<dbReference type="OrthoDB" id="446723at2759"/>
<dbReference type="InterPro" id="IPR029058">
    <property type="entry name" value="AB_hydrolase_fold"/>
</dbReference>
<dbReference type="SUPFAM" id="SSF53474">
    <property type="entry name" value="alpha/beta-Hydrolases"/>
    <property type="match status" value="1"/>
</dbReference>
<evidence type="ECO:0000259" key="1">
    <source>
        <dbReference type="Pfam" id="PF03959"/>
    </source>
</evidence>
<dbReference type="EMBL" id="SPHZ02000005">
    <property type="protein sequence ID" value="KAF0917871.1"/>
    <property type="molecule type" value="Genomic_DNA"/>
</dbReference>
<dbReference type="Gene3D" id="3.40.50.1820">
    <property type="entry name" value="alpha/beta hydrolase"/>
    <property type="match status" value="1"/>
</dbReference>
<name>A0A6G1DZN5_9ORYZ</name>
<evidence type="ECO:0000313" key="2">
    <source>
        <dbReference type="EMBL" id="KAF0917871.1"/>
    </source>
</evidence>
<dbReference type="Pfam" id="PF03959">
    <property type="entry name" value="FSH1"/>
    <property type="match status" value="1"/>
</dbReference>
<dbReference type="Proteomes" id="UP000479710">
    <property type="component" value="Unassembled WGS sequence"/>
</dbReference>
<dbReference type="InterPro" id="IPR005645">
    <property type="entry name" value="FSH-like_dom"/>
</dbReference>
<keyword evidence="3" id="KW-1185">Reference proteome</keyword>
<dbReference type="PANTHER" id="PTHR12277">
    <property type="entry name" value="ALPHA/BETA HYDROLASE DOMAIN-CONTAINING PROTEIN"/>
    <property type="match status" value="1"/>
</dbReference>
<sequence length="61" mass="6840">MDIHNIDKIGLVNCPVLVIHGTSDDVVDCSHGKQLWELCKNRHALTNPKKLQSAPRSHERA</sequence>
<dbReference type="AlphaFoldDB" id="A0A6G1DZN5"/>
<feature type="domain" description="Serine hydrolase" evidence="1">
    <location>
        <begin position="12"/>
        <end position="46"/>
    </location>
</feature>
<gene>
    <name evidence="2" type="ORF">E2562_021524</name>
</gene>
<dbReference type="PANTHER" id="PTHR12277:SF130">
    <property type="entry name" value="ALPHA_BETA-HYDROLASES SUPERFAMILY PROTEIN"/>
    <property type="match status" value="1"/>
</dbReference>
<proteinExistence type="predicted"/>
<protein>
    <recommendedName>
        <fullName evidence="1">Serine hydrolase domain-containing protein</fullName>
    </recommendedName>
</protein>
<organism evidence="2 3">
    <name type="scientific">Oryza meyeriana var. granulata</name>
    <dbReference type="NCBI Taxonomy" id="110450"/>
    <lineage>
        <taxon>Eukaryota</taxon>
        <taxon>Viridiplantae</taxon>
        <taxon>Streptophyta</taxon>
        <taxon>Embryophyta</taxon>
        <taxon>Tracheophyta</taxon>
        <taxon>Spermatophyta</taxon>
        <taxon>Magnoliopsida</taxon>
        <taxon>Liliopsida</taxon>
        <taxon>Poales</taxon>
        <taxon>Poaceae</taxon>
        <taxon>BOP clade</taxon>
        <taxon>Oryzoideae</taxon>
        <taxon>Oryzeae</taxon>
        <taxon>Oryzinae</taxon>
        <taxon>Oryza</taxon>
        <taxon>Oryza meyeriana</taxon>
    </lineage>
</organism>
<comment type="caution">
    <text evidence="2">The sequence shown here is derived from an EMBL/GenBank/DDBJ whole genome shotgun (WGS) entry which is preliminary data.</text>
</comment>
<evidence type="ECO:0000313" key="3">
    <source>
        <dbReference type="Proteomes" id="UP000479710"/>
    </source>
</evidence>
<reference evidence="2 3" key="1">
    <citation type="submission" date="2019-11" db="EMBL/GenBank/DDBJ databases">
        <title>Whole genome sequence of Oryza granulata.</title>
        <authorList>
            <person name="Li W."/>
        </authorList>
    </citation>
    <scope>NUCLEOTIDE SEQUENCE [LARGE SCALE GENOMIC DNA]</scope>
    <source>
        <strain evidence="3">cv. Menghai</strain>
        <tissue evidence="2">Leaf</tissue>
    </source>
</reference>